<protein>
    <submittedName>
        <fullName evidence="2">Glycerophosphoryl diester phosphodiesterase</fullName>
    </submittedName>
</protein>
<dbReference type="EMBL" id="FNEI01000001">
    <property type="protein sequence ID" value="SDI24038.1"/>
    <property type="molecule type" value="Genomic_DNA"/>
</dbReference>
<feature type="chain" id="PRO_5039493679" evidence="1">
    <location>
        <begin position="32"/>
        <end position="525"/>
    </location>
</feature>
<keyword evidence="3" id="KW-1185">Reference proteome</keyword>
<dbReference type="Gene3D" id="3.20.20.190">
    <property type="entry name" value="Phosphatidylinositol (PI) phosphodiesterase"/>
    <property type="match status" value="1"/>
</dbReference>
<sequence>MNSGAWGAAVGRRRFLALAAQGAVAAGSALAVGSTLAGCAGCPQAAGTGTAVPTLAPVPDVPLQPAGPYSIGNLLSTKNFYIAHRGSGDNWPEHTMLAYSQSVALGLKAIEVSVWASSDGVLLCHHDASTLRTTGHDFQIPATPYAALAQLRVDARAWLGPATAQEPIPRLRDVLDAFARSHVIFLEDKGGTNADAIITMLQDYPDSRDHIVWKQPAMSPGHLYARQRGYTTWGYFTSKELDRAADFQDRVDLLGVPTLAAEAPIRQLVALGKPVIAWEVHRRWERDRLQRLGVRGMMCSNVPYVLQRLAPASTDSLGQGSRAAGDLPWKTDSDWAEQPAFVDDALRFGGAAGSYTVGSMAPLAAPGWRLDVELRWPDGGGTGGQRAGIAFALGDDSPVLPVTNGAAPAATQGGYRLEIGADGSLELGRTDKGQVQPVSLASAAGGAGSGQWLRVRVEMAPVGIRASASADGGRTWSVQSNDTAFRGGYFALLSGTGTPGNDGGAAVEFRNLAVTALSVQEMCLV</sequence>
<dbReference type="Proteomes" id="UP000182130">
    <property type="component" value="Unassembled WGS sequence"/>
</dbReference>
<proteinExistence type="predicted"/>
<dbReference type="PROSITE" id="PS51318">
    <property type="entry name" value="TAT"/>
    <property type="match status" value="1"/>
</dbReference>
<keyword evidence="1" id="KW-0732">Signal</keyword>
<dbReference type="GO" id="GO:0006629">
    <property type="term" value="P:lipid metabolic process"/>
    <property type="evidence" value="ECO:0007669"/>
    <property type="project" value="InterPro"/>
</dbReference>
<feature type="signal peptide" evidence="1">
    <location>
        <begin position="1"/>
        <end position="31"/>
    </location>
</feature>
<dbReference type="PROSITE" id="PS51704">
    <property type="entry name" value="GP_PDE"/>
    <property type="match status" value="1"/>
</dbReference>
<evidence type="ECO:0000313" key="3">
    <source>
        <dbReference type="Proteomes" id="UP000182130"/>
    </source>
</evidence>
<dbReference type="OrthoDB" id="3268277at2"/>
<organism evidence="2 3">
    <name type="scientific">Arthrobacter cupressi</name>
    <dbReference type="NCBI Taxonomy" id="1045773"/>
    <lineage>
        <taxon>Bacteria</taxon>
        <taxon>Bacillati</taxon>
        <taxon>Actinomycetota</taxon>
        <taxon>Actinomycetes</taxon>
        <taxon>Micrococcales</taxon>
        <taxon>Micrococcaceae</taxon>
        <taxon>Arthrobacter</taxon>
    </lineage>
</organism>
<dbReference type="GO" id="GO:0008081">
    <property type="term" value="F:phosphoric diester hydrolase activity"/>
    <property type="evidence" value="ECO:0007669"/>
    <property type="project" value="InterPro"/>
</dbReference>
<name>A0A1G8IYB5_9MICC</name>
<dbReference type="InterPro" id="IPR006311">
    <property type="entry name" value="TAT_signal"/>
</dbReference>
<dbReference type="Pfam" id="PF03009">
    <property type="entry name" value="GDPD"/>
    <property type="match status" value="1"/>
</dbReference>
<dbReference type="Gene3D" id="2.60.120.560">
    <property type="entry name" value="Exo-inulinase, domain 1"/>
    <property type="match status" value="1"/>
</dbReference>
<evidence type="ECO:0000313" key="2">
    <source>
        <dbReference type="EMBL" id="SDI24038.1"/>
    </source>
</evidence>
<dbReference type="SUPFAM" id="SSF51695">
    <property type="entry name" value="PLC-like phosphodiesterases"/>
    <property type="match status" value="1"/>
</dbReference>
<dbReference type="InterPro" id="IPR017946">
    <property type="entry name" value="PLC-like_Pdiesterase_TIM-brl"/>
</dbReference>
<evidence type="ECO:0000256" key="1">
    <source>
        <dbReference type="SAM" id="SignalP"/>
    </source>
</evidence>
<dbReference type="PANTHER" id="PTHR46211:SF14">
    <property type="entry name" value="GLYCEROPHOSPHODIESTER PHOSPHODIESTERASE"/>
    <property type="match status" value="1"/>
</dbReference>
<dbReference type="RefSeq" id="WP_074586435.1">
    <property type="nucleotide sequence ID" value="NZ_FNEI01000001.1"/>
</dbReference>
<gene>
    <name evidence="2" type="ORF">SAMN05216555_101399</name>
</gene>
<dbReference type="STRING" id="1045773.SAMN05216555_101399"/>
<dbReference type="PANTHER" id="PTHR46211">
    <property type="entry name" value="GLYCEROPHOSPHORYL DIESTER PHOSPHODIESTERASE"/>
    <property type="match status" value="1"/>
</dbReference>
<dbReference type="InterPro" id="IPR030395">
    <property type="entry name" value="GP_PDE_dom"/>
</dbReference>
<accession>A0A1G8IYB5</accession>
<dbReference type="AlphaFoldDB" id="A0A1G8IYB5"/>
<reference evidence="3" key="1">
    <citation type="submission" date="2016-10" db="EMBL/GenBank/DDBJ databases">
        <authorList>
            <person name="Varghese N."/>
            <person name="Submissions S."/>
        </authorList>
    </citation>
    <scope>NUCLEOTIDE SEQUENCE [LARGE SCALE GENOMIC DNA]</scope>
    <source>
        <strain evidence="3">CGMCC 1.10783</strain>
    </source>
</reference>